<accession>A0A9N9X8W5</accession>
<proteinExistence type="predicted"/>
<dbReference type="OrthoDB" id="6578444at2759"/>
<dbReference type="Proteomes" id="UP001153709">
    <property type="component" value="Chromosome 2"/>
</dbReference>
<gene>
    <name evidence="2" type="ORF">DIABBA_LOCUS3357</name>
</gene>
<evidence type="ECO:0000256" key="1">
    <source>
        <dbReference type="SAM" id="MobiDB-lite"/>
    </source>
</evidence>
<sequence>MQILVEYNDPKMNPEEIDETGETTEDAEGGEQQQRFRIQRVLIKPGKSLAVHGDENLANRLPHIPEDPREYTPMPYVFRVPTTSIPTKIINLLARSPPFHLLLDHTIAVIWLLFGQGEYDSPLGIGQLQWALAFLKTVQTGTGDYTQDIALCIEAIENILINNYADLNNDIGPASRLDETVRYGGGALGSSTMITQEIPFSLNYSEIVSKGPINQYLIGDQAISMTSLECEQELEKLKIAGGVDSIENLDSVSREKAINVLRMWKSDQVKKIRGDLRRLRSIEDKMRILMQAFQDIWKTNRMVYWE</sequence>
<evidence type="ECO:0000313" key="3">
    <source>
        <dbReference type="Proteomes" id="UP001153709"/>
    </source>
</evidence>
<keyword evidence="3" id="KW-1185">Reference proteome</keyword>
<dbReference type="EMBL" id="OU898277">
    <property type="protein sequence ID" value="CAG9829567.1"/>
    <property type="molecule type" value="Genomic_DNA"/>
</dbReference>
<evidence type="ECO:0000313" key="2">
    <source>
        <dbReference type="EMBL" id="CAG9829567.1"/>
    </source>
</evidence>
<name>A0A9N9X8W5_DIABA</name>
<protein>
    <submittedName>
        <fullName evidence="2">Uncharacterized protein</fullName>
    </submittedName>
</protein>
<dbReference type="AlphaFoldDB" id="A0A9N9X8W5"/>
<reference evidence="2" key="1">
    <citation type="submission" date="2022-01" db="EMBL/GenBank/DDBJ databases">
        <authorList>
            <person name="King R."/>
        </authorList>
    </citation>
    <scope>NUCLEOTIDE SEQUENCE</scope>
</reference>
<feature type="region of interest" description="Disordered" evidence="1">
    <location>
        <begin position="1"/>
        <end position="32"/>
    </location>
</feature>
<feature type="compositionally biased region" description="Acidic residues" evidence="1">
    <location>
        <begin position="15"/>
        <end position="29"/>
    </location>
</feature>
<organism evidence="2 3">
    <name type="scientific">Diabrotica balteata</name>
    <name type="common">Banded cucumber beetle</name>
    <dbReference type="NCBI Taxonomy" id="107213"/>
    <lineage>
        <taxon>Eukaryota</taxon>
        <taxon>Metazoa</taxon>
        <taxon>Ecdysozoa</taxon>
        <taxon>Arthropoda</taxon>
        <taxon>Hexapoda</taxon>
        <taxon>Insecta</taxon>
        <taxon>Pterygota</taxon>
        <taxon>Neoptera</taxon>
        <taxon>Endopterygota</taxon>
        <taxon>Coleoptera</taxon>
        <taxon>Polyphaga</taxon>
        <taxon>Cucujiformia</taxon>
        <taxon>Chrysomeloidea</taxon>
        <taxon>Chrysomelidae</taxon>
        <taxon>Galerucinae</taxon>
        <taxon>Diabroticina</taxon>
        <taxon>Diabroticites</taxon>
        <taxon>Diabrotica</taxon>
    </lineage>
</organism>